<gene>
    <name evidence="2" type="ORF">H5410_031957</name>
</gene>
<dbReference type="EMBL" id="JACXVP010000006">
    <property type="protein sequence ID" value="KAG5600587.1"/>
    <property type="molecule type" value="Genomic_DNA"/>
</dbReference>
<keyword evidence="3" id="KW-1185">Reference proteome</keyword>
<organism evidence="2 3">
    <name type="scientific">Solanum commersonii</name>
    <name type="common">Commerson's wild potato</name>
    <name type="synonym">Commerson's nightshade</name>
    <dbReference type="NCBI Taxonomy" id="4109"/>
    <lineage>
        <taxon>Eukaryota</taxon>
        <taxon>Viridiplantae</taxon>
        <taxon>Streptophyta</taxon>
        <taxon>Embryophyta</taxon>
        <taxon>Tracheophyta</taxon>
        <taxon>Spermatophyta</taxon>
        <taxon>Magnoliopsida</taxon>
        <taxon>eudicotyledons</taxon>
        <taxon>Gunneridae</taxon>
        <taxon>Pentapetalae</taxon>
        <taxon>asterids</taxon>
        <taxon>lamiids</taxon>
        <taxon>Solanales</taxon>
        <taxon>Solanaceae</taxon>
        <taxon>Solanoideae</taxon>
        <taxon>Solaneae</taxon>
        <taxon>Solanum</taxon>
    </lineage>
</organism>
<reference evidence="2 3" key="1">
    <citation type="submission" date="2020-09" db="EMBL/GenBank/DDBJ databases">
        <title>De no assembly of potato wild relative species, Solanum commersonii.</title>
        <authorList>
            <person name="Cho K."/>
        </authorList>
    </citation>
    <scope>NUCLEOTIDE SEQUENCE [LARGE SCALE GENOMIC DNA]</scope>
    <source>
        <strain evidence="2">LZ3.2</strain>
        <tissue evidence="2">Leaf</tissue>
    </source>
</reference>
<evidence type="ECO:0000313" key="2">
    <source>
        <dbReference type="EMBL" id="KAG5600587.1"/>
    </source>
</evidence>
<dbReference type="Proteomes" id="UP000824120">
    <property type="component" value="Chromosome 6"/>
</dbReference>
<sequence>MMPVAGKSPLLPIFHLFTMPKTAHFQSQMSPTLEFRCHLFQKFTRTSIKTLRIKLVGHHGQNGPFSRSNDPLSRLPHNLSSLQVL</sequence>
<protein>
    <submittedName>
        <fullName evidence="2">Uncharacterized protein</fullName>
    </submittedName>
</protein>
<proteinExistence type="predicted"/>
<accession>A0A9J5YIM0</accession>
<comment type="caution">
    <text evidence="2">The sequence shown here is derived from an EMBL/GenBank/DDBJ whole genome shotgun (WGS) entry which is preliminary data.</text>
</comment>
<feature type="region of interest" description="Disordered" evidence="1">
    <location>
        <begin position="58"/>
        <end position="85"/>
    </location>
</feature>
<name>A0A9J5YIM0_SOLCO</name>
<evidence type="ECO:0000313" key="3">
    <source>
        <dbReference type="Proteomes" id="UP000824120"/>
    </source>
</evidence>
<evidence type="ECO:0000256" key="1">
    <source>
        <dbReference type="SAM" id="MobiDB-lite"/>
    </source>
</evidence>
<dbReference type="AlphaFoldDB" id="A0A9J5YIM0"/>